<dbReference type="Proteomes" id="UP000589036">
    <property type="component" value="Unassembled WGS sequence"/>
</dbReference>
<dbReference type="PROSITE" id="PS50943">
    <property type="entry name" value="HTH_CROC1"/>
    <property type="match status" value="1"/>
</dbReference>
<proteinExistence type="predicted"/>
<evidence type="ECO:0000313" key="2">
    <source>
        <dbReference type="EMBL" id="NYE47021.1"/>
    </source>
</evidence>
<accession>A0A852TTN0</accession>
<dbReference type="SMART" id="SM00530">
    <property type="entry name" value="HTH_XRE"/>
    <property type="match status" value="1"/>
</dbReference>
<dbReference type="RefSeq" id="WP_179643033.1">
    <property type="nucleotide sequence ID" value="NZ_BAAAYY010000001.1"/>
</dbReference>
<protein>
    <submittedName>
        <fullName evidence="2">Transcriptional regulator with XRE-family HTH domain</fullName>
    </submittedName>
</protein>
<dbReference type="InterPro" id="IPR001387">
    <property type="entry name" value="Cro/C1-type_HTH"/>
</dbReference>
<dbReference type="GO" id="GO:0003677">
    <property type="term" value="F:DNA binding"/>
    <property type="evidence" value="ECO:0007669"/>
    <property type="project" value="InterPro"/>
</dbReference>
<dbReference type="Pfam" id="PF19054">
    <property type="entry name" value="DUF5753"/>
    <property type="match status" value="1"/>
</dbReference>
<evidence type="ECO:0000259" key="1">
    <source>
        <dbReference type="PROSITE" id="PS50943"/>
    </source>
</evidence>
<dbReference type="InterPro" id="IPR043917">
    <property type="entry name" value="DUF5753"/>
</dbReference>
<comment type="caution">
    <text evidence="2">The sequence shown here is derived from an EMBL/GenBank/DDBJ whole genome shotgun (WGS) entry which is preliminary data.</text>
</comment>
<dbReference type="Pfam" id="PF13560">
    <property type="entry name" value="HTH_31"/>
    <property type="match status" value="1"/>
</dbReference>
<evidence type="ECO:0000313" key="3">
    <source>
        <dbReference type="Proteomes" id="UP000589036"/>
    </source>
</evidence>
<dbReference type="EMBL" id="JACCCC010000001">
    <property type="protein sequence ID" value="NYE47021.1"/>
    <property type="molecule type" value="Genomic_DNA"/>
</dbReference>
<feature type="domain" description="HTH cro/C1-type" evidence="1">
    <location>
        <begin position="16"/>
        <end position="68"/>
    </location>
</feature>
<reference evidence="2 3" key="1">
    <citation type="submission" date="2020-07" db="EMBL/GenBank/DDBJ databases">
        <title>Sequencing the genomes of 1000 actinobacteria strains.</title>
        <authorList>
            <person name="Klenk H.-P."/>
        </authorList>
    </citation>
    <scope>NUCLEOTIDE SEQUENCE [LARGE SCALE GENOMIC DNA]</scope>
    <source>
        <strain evidence="2 3">CXB654</strain>
    </source>
</reference>
<dbReference type="SUPFAM" id="SSF47413">
    <property type="entry name" value="lambda repressor-like DNA-binding domains"/>
    <property type="match status" value="1"/>
</dbReference>
<dbReference type="Gene3D" id="1.10.260.40">
    <property type="entry name" value="lambda repressor-like DNA-binding domains"/>
    <property type="match status" value="1"/>
</dbReference>
<organism evidence="2 3">
    <name type="scientific">Spinactinospora alkalitolerans</name>
    <dbReference type="NCBI Taxonomy" id="687207"/>
    <lineage>
        <taxon>Bacteria</taxon>
        <taxon>Bacillati</taxon>
        <taxon>Actinomycetota</taxon>
        <taxon>Actinomycetes</taxon>
        <taxon>Streptosporangiales</taxon>
        <taxon>Nocardiopsidaceae</taxon>
        <taxon>Spinactinospora</taxon>
    </lineage>
</organism>
<keyword evidence="3" id="KW-1185">Reference proteome</keyword>
<dbReference type="AlphaFoldDB" id="A0A852TTN0"/>
<dbReference type="CDD" id="cd00093">
    <property type="entry name" value="HTH_XRE"/>
    <property type="match status" value="1"/>
</dbReference>
<name>A0A852TTN0_9ACTN</name>
<gene>
    <name evidence="2" type="ORF">HDA32_002141</name>
</gene>
<dbReference type="InterPro" id="IPR010982">
    <property type="entry name" value="Lambda_DNA-bd_dom_sf"/>
</dbReference>
<sequence>MGDKVSPIWARYGAELRRLRLASGRTQTDLGRSVLLSKAMISGMERGTRAPRRDHSESLDTALSTGGFLTRLWEELTNQRDVPAWFRDALLLERRATELREYQPVLIPGLLQSSDYARTLIRARRVRASADQVDQVTKARTERFPALLPNRPLLWFIVDQAVLTRVIGSEKIMSDQLGHVAELVEGEMVRFQVIPPTRRHPGLCPPFRLIALNDSQTVAYAEHALGGETIDAAERVNEASTLFGTLLGEALPPDASLDLIRTIQKEMTR</sequence>